<evidence type="ECO:0000259" key="1">
    <source>
        <dbReference type="Pfam" id="PF03749"/>
    </source>
</evidence>
<dbReference type="Pfam" id="PF03749">
    <property type="entry name" value="SfsA"/>
    <property type="match status" value="1"/>
</dbReference>
<organism evidence="2 3">
    <name type="scientific">Candidatus Scatocola faecipullorum</name>
    <dbReference type="NCBI Taxonomy" id="2840917"/>
    <lineage>
        <taxon>Bacteria</taxon>
        <taxon>Pseudomonadati</taxon>
        <taxon>Pseudomonadota</taxon>
        <taxon>Alphaproteobacteria</taxon>
        <taxon>Rhodospirillales</taxon>
        <taxon>Rhodospirillaceae</taxon>
        <taxon>Rhodospirillaceae incertae sedis</taxon>
        <taxon>Candidatus Scatocola</taxon>
    </lineage>
</organism>
<gene>
    <name evidence="2" type="ORF">IAD20_07465</name>
</gene>
<protein>
    <submittedName>
        <fullName evidence="2">DNA/RNA nuclease SfsA</fullName>
    </submittedName>
</protein>
<dbReference type="Gene3D" id="2.40.50.580">
    <property type="match status" value="1"/>
</dbReference>
<reference evidence="2" key="1">
    <citation type="submission" date="2020-10" db="EMBL/GenBank/DDBJ databases">
        <authorList>
            <person name="Gilroy R."/>
        </authorList>
    </citation>
    <scope>NUCLEOTIDE SEQUENCE</scope>
    <source>
        <strain evidence="2">ChiW3-316</strain>
    </source>
</reference>
<sequence>MEFPAELVRGEIVKCYKNLILDVQIGDEVVPVFCPELDARQKIYVPGAEVWLLPTGNPRRRLKYETQMINRDGSLIMINPTYAEVLLEEAFSAGLLTDFSAYNRLRRVDESDDVSYAQLEFSNEREEKCYVYAVSIYNKQGACVVFPSFINFFEMEMFSEFAKLREMGHETRVVLIVPREDCADIKFVWNIAPMAAAKIFDEAKNGLKFCGYACTISDKSIKITRKMKILY</sequence>
<accession>A0A9D1SBV9</accession>
<dbReference type="EMBL" id="DVNC01000051">
    <property type="protein sequence ID" value="HIU53902.1"/>
    <property type="molecule type" value="Genomic_DNA"/>
</dbReference>
<feature type="domain" description="Sugar fermentation stimulation protein C-terminal" evidence="1">
    <location>
        <begin position="83"/>
        <end position="219"/>
    </location>
</feature>
<name>A0A9D1SBV9_9PROT</name>
<dbReference type="InterPro" id="IPR005224">
    <property type="entry name" value="SfsA"/>
</dbReference>
<comment type="caution">
    <text evidence="2">The sequence shown here is derived from an EMBL/GenBank/DDBJ whole genome shotgun (WGS) entry which is preliminary data.</text>
</comment>
<reference evidence="2" key="2">
    <citation type="journal article" date="2021" name="PeerJ">
        <title>Extensive microbial diversity within the chicken gut microbiome revealed by metagenomics and culture.</title>
        <authorList>
            <person name="Gilroy R."/>
            <person name="Ravi A."/>
            <person name="Getino M."/>
            <person name="Pursley I."/>
            <person name="Horton D.L."/>
            <person name="Alikhan N.F."/>
            <person name="Baker D."/>
            <person name="Gharbi K."/>
            <person name="Hall N."/>
            <person name="Watson M."/>
            <person name="Adriaenssens E.M."/>
            <person name="Foster-Nyarko E."/>
            <person name="Jarju S."/>
            <person name="Secka A."/>
            <person name="Antonio M."/>
            <person name="Oren A."/>
            <person name="Chaudhuri R.R."/>
            <person name="La Ragione R."/>
            <person name="Hildebrand F."/>
            <person name="Pallen M.J."/>
        </authorList>
    </citation>
    <scope>NUCLEOTIDE SEQUENCE</scope>
    <source>
        <strain evidence="2">ChiW3-316</strain>
    </source>
</reference>
<dbReference type="GO" id="GO:0003677">
    <property type="term" value="F:DNA binding"/>
    <property type="evidence" value="ECO:0007669"/>
    <property type="project" value="InterPro"/>
</dbReference>
<evidence type="ECO:0000313" key="3">
    <source>
        <dbReference type="Proteomes" id="UP000824107"/>
    </source>
</evidence>
<dbReference type="PANTHER" id="PTHR30545">
    <property type="entry name" value="SUGAR FERMENTATION STIMULATION PROTEIN A"/>
    <property type="match status" value="1"/>
</dbReference>
<proteinExistence type="predicted"/>
<dbReference type="AlphaFoldDB" id="A0A9D1SBV9"/>
<dbReference type="InterPro" id="IPR040452">
    <property type="entry name" value="SfsA_C"/>
</dbReference>
<dbReference type="Gene3D" id="3.40.1350.60">
    <property type="match status" value="1"/>
</dbReference>
<dbReference type="Proteomes" id="UP000824107">
    <property type="component" value="Unassembled WGS sequence"/>
</dbReference>
<evidence type="ECO:0000313" key="2">
    <source>
        <dbReference type="EMBL" id="HIU53902.1"/>
    </source>
</evidence>
<dbReference type="PANTHER" id="PTHR30545:SF2">
    <property type="entry name" value="SUGAR FERMENTATION STIMULATION PROTEIN A"/>
    <property type="match status" value="1"/>
</dbReference>